<dbReference type="EMBL" id="BARU01019647">
    <property type="protein sequence ID" value="GAH55164.1"/>
    <property type="molecule type" value="Genomic_DNA"/>
</dbReference>
<accession>X1HMU7</accession>
<protein>
    <submittedName>
        <fullName evidence="1">Uncharacterized protein</fullName>
    </submittedName>
</protein>
<proteinExistence type="predicted"/>
<gene>
    <name evidence="1" type="ORF">S03H2_32333</name>
</gene>
<reference evidence="1" key="1">
    <citation type="journal article" date="2014" name="Front. Microbiol.">
        <title>High frequency of phylogenetically diverse reductive dehalogenase-homologous genes in deep subseafloor sedimentary metagenomes.</title>
        <authorList>
            <person name="Kawai M."/>
            <person name="Futagami T."/>
            <person name="Toyoda A."/>
            <person name="Takaki Y."/>
            <person name="Nishi S."/>
            <person name="Hori S."/>
            <person name="Arai W."/>
            <person name="Tsubouchi T."/>
            <person name="Morono Y."/>
            <person name="Uchiyama I."/>
            <person name="Ito T."/>
            <person name="Fujiyama A."/>
            <person name="Inagaki F."/>
            <person name="Takami H."/>
        </authorList>
    </citation>
    <scope>NUCLEOTIDE SEQUENCE</scope>
    <source>
        <strain evidence="1">Expedition CK06-06</strain>
    </source>
</reference>
<name>X1HMU7_9ZZZZ</name>
<dbReference type="AlphaFoldDB" id="X1HMU7"/>
<sequence>MINVTVNDMWMATRGLILGPFALLKAKNYVPADSTTINWTACTITVDISTASPNLRGKHSVQYVDKDGNILGSRSGVTFTAGVATFSVTNWLKNKLNAGGSVNVR</sequence>
<organism evidence="1">
    <name type="scientific">marine sediment metagenome</name>
    <dbReference type="NCBI Taxonomy" id="412755"/>
    <lineage>
        <taxon>unclassified sequences</taxon>
        <taxon>metagenomes</taxon>
        <taxon>ecological metagenomes</taxon>
    </lineage>
</organism>
<comment type="caution">
    <text evidence="1">The sequence shown here is derived from an EMBL/GenBank/DDBJ whole genome shotgun (WGS) entry which is preliminary data.</text>
</comment>
<evidence type="ECO:0000313" key="1">
    <source>
        <dbReference type="EMBL" id="GAH55164.1"/>
    </source>
</evidence>